<dbReference type="EMBL" id="BONC01000043">
    <property type="protein sequence ID" value="GIF59213.1"/>
    <property type="molecule type" value="Genomic_DNA"/>
</dbReference>
<dbReference type="InterPro" id="IPR032710">
    <property type="entry name" value="NTF2-like_dom_sf"/>
</dbReference>
<evidence type="ECO:0000259" key="1">
    <source>
        <dbReference type="Pfam" id="PF12680"/>
    </source>
</evidence>
<name>A0ABQ4C8V4_9ACTN</name>
<dbReference type="InterPro" id="IPR037401">
    <property type="entry name" value="SnoaL-like"/>
</dbReference>
<dbReference type="RefSeq" id="WP_344386410.1">
    <property type="nucleotide sequence ID" value="NZ_BAAALU010000008.1"/>
</dbReference>
<dbReference type="Proteomes" id="UP000624325">
    <property type="component" value="Unassembled WGS sequence"/>
</dbReference>
<comment type="caution">
    <text evidence="2">The sequence shown here is derived from an EMBL/GenBank/DDBJ whole genome shotgun (WGS) entry which is preliminary data.</text>
</comment>
<dbReference type="SUPFAM" id="SSF54427">
    <property type="entry name" value="NTF2-like"/>
    <property type="match status" value="1"/>
</dbReference>
<organism evidence="2 3">
    <name type="scientific">Asanoa iriomotensis</name>
    <dbReference type="NCBI Taxonomy" id="234613"/>
    <lineage>
        <taxon>Bacteria</taxon>
        <taxon>Bacillati</taxon>
        <taxon>Actinomycetota</taxon>
        <taxon>Actinomycetes</taxon>
        <taxon>Micromonosporales</taxon>
        <taxon>Micromonosporaceae</taxon>
        <taxon>Asanoa</taxon>
    </lineage>
</organism>
<feature type="domain" description="SnoaL-like" evidence="1">
    <location>
        <begin position="18"/>
        <end position="119"/>
    </location>
</feature>
<accession>A0ABQ4C8V4</accession>
<keyword evidence="3" id="KW-1185">Reference proteome</keyword>
<sequence>MSDSYSLPTEPEGVVPSLVERFNSGEVSAMLPLYEPEAVLVVKDGRTVAGHTEIAAQLAPDLKHGLPLEAKARHVFVNGDIAEIVLDWSIDGTGRDGEHVHVGGSACDVVHRGADGIWRYVIDNNLGTAVRQPA</sequence>
<evidence type="ECO:0000313" key="3">
    <source>
        <dbReference type="Proteomes" id="UP000624325"/>
    </source>
</evidence>
<dbReference type="Gene3D" id="3.10.450.50">
    <property type="match status" value="1"/>
</dbReference>
<proteinExistence type="predicted"/>
<evidence type="ECO:0000313" key="2">
    <source>
        <dbReference type="EMBL" id="GIF59213.1"/>
    </source>
</evidence>
<protein>
    <recommendedName>
        <fullName evidence="1">SnoaL-like domain-containing protein</fullName>
    </recommendedName>
</protein>
<reference evidence="2 3" key="1">
    <citation type="submission" date="2021-01" db="EMBL/GenBank/DDBJ databases">
        <title>Whole genome shotgun sequence of Asanoa iriomotensis NBRC 100142.</title>
        <authorList>
            <person name="Komaki H."/>
            <person name="Tamura T."/>
        </authorList>
    </citation>
    <scope>NUCLEOTIDE SEQUENCE [LARGE SCALE GENOMIC DNA]</scope>
    <source>
        <strain evidence="2 3">NBRC 100142</strain>
    </source>
</reference>
<gene>
    <name evidence="2" type="ORF">Air01nite_53080</name>
</gene>
<dbReference type="Pfam" id="PF12680">
    <property type="entry name" value="SnoaL_2"/>
    <property type="match status" value="1"/>
</dbReference>